<feature type="transmembrane region" description="Helical" evidence="10">
    <location>
        <begin position="54"/>
        <end position="72"/>
    </location>
</feature>
<gene>
    <name evidence="12" type="ORF">CEY00_Acc28535</name>
</gene>
<feature type="transmembrane region" description="Helical" evidence="10">
    <location>
        <begin position="301"/>
        <end position="323"/>
    </location>
</feature>
<dbReference type="EMBL" id="NKQK01000025">
    <property type="protein sequence ID" value="PSR91193.1"/>
    <property type="molecule type" value="Genomic_DNA"/>
</dbReference>
<feature type="domain" description="Amino acid transporter transmembrane" evidence="11">
    <location>
        <begin position="26"/>
        <end position="421"/>
    </location>
</feature>
<evidence type="ECO:0000256" key="6">
    <source>
        <dbReference type="ARBA" id="ARBA00022989"/>
    </source>
</evidence>
<dbReference type="Gramene" id="PSR91193">
    <property type="protein sequence ID" value="PSR91193"/>
    <property type="gene ID" value="CEY00_Acc28535"/>
</dbReference>
<dbReference type="GO" id="GO:0015171">
    <property type="term" value="F:amino acid transmembrane transporter activity"/>
    <property type="evidence" value="ECO:0007669"/>
    <property type="project" value="UniProtKB-ARBA"/>
</dbReference>
<feature type="transmembrane region" description="Helical" evidence="10">
    <location>
        <begin position="259"/>
        <end position="281"/>
    </location>
</feature>
<feature type="transmembrane region" description="Helical" evidence="10">
    <location>
        <begin position="370"/>
        <end position="390"/>
    </location>
</feature>
<feature type="transmembrane region" description="Helical" evidence="10">
    <location>
        <begin position="344"/>
        <end position="364"/>
    </location>
</feature>
<dbReference type="FunFam" id="1.20.1740.10:FF:000033">
    <property type="entry name" value="Lysine histidine transporter 1"/>
    <property type="match status" value="1"/>
</dbReference>
<feature type="transmembrane region" description="Helical" evidence="10">
    <location>
        <begin position="402"/>
        <end position="427"/>
    </location>
</feature>
<dbReference type="InParanoid" id="A0A2R6PHE1"/>
<sequence>MALASPPTPKEDPSEDPWMEKGPPREAKWWYSTFHTVTAMVGAGVLSLPYAMAYLGWGPGTMVMVLLWCITLNTMWQLIQLHECVPGTRFDRYYDLGKHAFGPRLGPWIVLPQQLIVQVGCDIVYMVTGGKCLKKFMEIACTNCTRIRQSYWICIFGSTHFFLSQLPNFNSVSGVSLAAAVMSLSYSTIAWVGCLSLGQVDNVSYAYKQTSGADYIFRVFNALGQISIAYAGHAVVMEIQATVPSTPEKPSRGPMWNGVVWAYFINAICYFPVAFIGYWAFGQDVADNVLVGLERPSWLIAAANLMVVIHVIGSYQVYAMPVFDMLEKAMVKSFNLPPGLTLRVIVRSAYVAFTLVIGVTFPFFGDLLGFFGGFGFAPTSYSLPSIMWLVIKKPRRLSISWFVNWTCIYIGLFIMLASTIGGLRNIIADSSTYEFYS</sequence>
<dbReference type="InterPro" id="IPR013057">
    <property type="entry name" value="AA_transpt_TM"/>
</dbReference>
<dbReference type="SMR" id="A0A2R6PHE1"/>
<accession>A0A2R6PHE1</accession>
<protein>
    <submittedName>
        <fullName evidence="12">Lysine histidine transporter-like</fullName>
    </submittedName>
</protein>
<evidence type="ECO:0000256" key="3">
    <source>
        <dbReference type="ARBA" id="ARBA00022475"/>
    </source>
</evidence>
<dbReference type="Pfam" id="PF01490">
    <property type="entry name" value="Aa_trans"/>
    <property type="match status" value="1"/>
</dbReference>
<organism evidence="12 13">
    <name type="scientific">Actinidia chinensis var. chinensis</name>
    <name type="common">Chinese soft-hair kiwi</name>
    <dbReference type="NCBI Taxonomy" id="1590841"/>
    <lineage>
        <taxon>Eukaryota</taxon>
        <taxon>Viridiplantae</taxon>
        <taxon>Streptophyta</taxon>
        <taxon>Embryophyta</taxon>
        <taxon>Tracheophyta</taxon>
        <taxon>Spermatophyta</taxon>
        <taxon>Magnoliopsida</taxon>
        <taxon>eudicotyledons</taxon>
        <taxon>Gunneridae</taxon>
        <taxon>Pentapetalae</taxon>
        <taxon>asterids</taxon>
        <taxon>Ericales</taxon>
        <taxon>Actinidiaceae</taxon>
        <taxon>Actinidia</taxon>
    </lineage>
</organism>
<evidence type="ECO:0000256" key="10">
    <source>
        <dbReference type="SAM" id="Phobius"/>
    </source>
</evidence>
<dbReference type="Proteomes" id="UP000241394">
    <property type="component" value="Chromosome LG25"/>
</dbReference>
<comment type="similarity">
    <text evidence="8">Belongs to the amino acid/polyamine transporter 2 family. Amino acid/auxin permease (AAAP) (TC 2.A.18.2) subfamily.</text>
</comment>
<dbReference type="FunCoup" id="A0A2R6PHE1">
    <property type="interactions" value="4"/>
</dbReference>
<keyword evidence="5" id="KW-0029">Amino-acid transport</keyword>
<keyword evidence="7 10" id="KW-0472">Membrane</keyword>
<name>A0A2R6PHE1_ACTCC</name>
<evidence type="ECO:0000259" key="11">
    <source>
        <dbReference type="Pfam" id="PF01490"/>
    </source>
</evidence>
<proteinExistence type="inferred from homology"/>
<dbReference type="AlphaFoldDB" id="A0A2R6PHE1"/>
<evidence type="ECO:0000256" key="5">
    <source>
        <dbReference type="ARBA" id="ARBA00022970"/>
    </source>
</evidence>
<keyword evidence="13" id="KW-1185">Reference proteome</keyword>
<dbReference type="OMA" id="VWAYFIN"/>
<comment type="caution">
    <text evidence="12">The sequence shown here is derived from an EMBL/GenBank/DDBJ whole genome shotgun (WGS) entry which is preliminary data.</text>
</comment>
<dbReference type="GO" id="GO:0005886">
    <property type="term" value="C:plasma membrane"/>
    <property type="evidence" value="ECO:0007669"/>
    <property type="project" value="UniProtKB-SubCell"/>
</dbReference>
<evidence type="ECO:0000256" key="9">
    <source>
        <dbReference type="SAM" id="MobiDB-lite"/>
    </source>
</evidence>
<keyword evidence="3" id="KW-1003">Cell membrane</keyword>
<reference evidence="13" key="2">
    <citation type="journal article" date="2018" name="BMC Genomics">
        <title>A manually annotated Actinidia chinensis var. chinensis (kiwifruit) genome highlights the challenges associated with draft genomes and gene prediction in plants.</title>
        <authorList>
            <person name="Pilkington S.M."/>
            <person name="Crowhurst R."/>
            <person name="Hilario E."/>
            <person name="Nardozza S."/>
            <person name="Fraser L."/>
            <person name="Peng Y."/>
            <person name="Gunaseelan K."/>
            <person name="Simpson R."/>
            <person name="Tahir J."/>
            <person name="Deroles S.C."/>
            <person name="Templeton K."/>
            <person name="Luo Z."/>
            <person name="Davy M."/>
            <person name="Cheng C."/>
            <person name="McNeilage M."/>
            <person name="Scaglione D."/>
            <person name="Liu Y."/>
            <person name="Zhang Q."/>
            <person name="Datson P."/>
            <person name="De Silva N."/>
            <person name="Gardiner S.E."/>
            <person name="Bassett H."/>
            <person name="Chagne D."/>
            <person name="McCallum J."/>
            <person name="Dzierzon H."/>
            <person name="Deng C."/>
            <person name="Wang Y.Y."/>
            <person name="Barron L."/>
            <person name="Manako K."/>
            <person name="Bowen J."/>
            <person name="Foster T.M."/>
            <person name="Erridge Z.A."/>
            <person name="Tiffin H."/>
            <person name="Waite C.N."/>
            <person name="Davies K.M."/>
            <person name="Grierson E.P."/>
            <person name="Laing W.A."/>
            <person name="Kirk R."/>
            <person name="Chen X."/>
            <person name="Wood M."/>
            <person name="Montefiori M."/>
            <person name="Brummell D.A."/>
            <person name="Schwinn K.E."/>
            <person name="Catanach A."/>
            <person name="Fullerton C."/>
            <person name="Li D."/>
            <person name="Meiyalaghan S."/>
            <person name="Nieuwenhuizen N."/>
            <person name="Read N."/>
            <person name="Prakash R."/>
            <person name="Hunter D."/>
            <person name="Zhang H."/>
            <person name="McKenzie M."/>
            <person name="Knabel M."/>
            <person name="Harris A."/>
            <person name="Allan A.C."/>
            <person name="Gleave A."/>
            <person name="Chen A."/>
            <person name="Janssen B.J."/>
            <person name="Plunkett B."/>
            <person name="Ampomah-Dwamena C."/>
            <person name="Voogd C."/>
            <person name="Leif D."/>
            <person name="Lafferty D."/>
            <person name="Souleyre E.J.F."/>
            <person name="Varkonyi-Gasic E."/>
            <person name="Gambi F."/>
            <person name="Hanley J."/>
            <person name="Yao J.L."/>
            <person name="Cheung J."/>
            <person name="David K.M."/>
            <person name="Warren B."/>
            <person name="Marsh K."/>
            <person name="Snowden K.C."/>
            <person name="Lin-Wang K."/>
            <person name="Brian L."/>
            <person name="Martinez-Sanchez M."/>
            <person name="Wang M."/>
            <person name="Ileperuma N."/>
            <person name="Macnee N."/>
            <person name="Campin R."/>
            <person name="McAtee P."/>
            <person name="Drummond R.S.M."/>
            <person name="Espley R.V."/>
            <person name="Ireland H.S."/>
            <person name="Wu R."/>
            <person name="Atkinson R.G."/>
            <person name="Karunairetnam S."/>
            <person name="Bulley S."/>
            <person name="Chunkath S."/>
            <person name="Hanley Z."/>
            <person name="Storey R."/>
            <person name="Thrimawithana A.H."/>
            <person name="Thomson S."/>
            <person name="David C."/>
            <person name="Testolin R."/>
            <person name="Huang H."/>
            <person name="Hellens R.P."/>
            <person name="Schaffer R.J."/>
        </authorList>
    </citation>
    <scope>NUCLEOTIDE SEQUENCE [LARGE SCALE GENOMIC DNA]</scope>
    <source>
        <strain evidence="13">cv. Red5</strain>
    </source>
</reference>
<dbReference type="OrthoDB" id="40134at2759"/>
<evidence type="ECO:0000256" key="1">
    <source>
        <dbReference type="ARBA" id="ARBA00004651"/>
    </source>
</evidence>
<evidence type="ECO:0000256" key="2">
    <source>
        <dbReference type="ARBA" id="ARBA00022448"/>
    </source>
</evidence>
<evidence type="ECO:0000256" key="8">
    <source>
        <dbReference type="ARBA" id="ARBA00061463"/>
    </source>
</evidence>
<dbReference type="STRING" id="1590841.A0A2R6PHE1"/>
<feature type="region of interest" description="Disordered" evidence="9">
    <location>
        <begin position="1"/>
        <end position="21"/>
    </location>
</feature>
<evidence type="ECO:0000256" key="4">
    <source>
        <dbReference type="ARBA" id="ARBA00022692"/>
    </source>
</evidence>
<evidence type="ECO:0000313" key="12">
    <source>
        <dbReference type="EMBL" id="PSR91193.1"/>
    </source>
</evidence>
<dbReference type="PANTHER" id="PTHR48017">
    <property type="entry name" value="OS05G0424000 PROTEIN-RELATED"/>
    <property type="match status" value="1"/>
</dbReference>
<keyword evidence="2" id="KW-0813">Transport</keyword>
<comment type="subcellular location">
    <subcellularLocation>
        <location evidence="1">Cell membrane</location>
        <topology evidence="1">Multi-pass membrane protein</topology>
    </subcellularLocation>
</comment>
<evidence type="ECO:0000313" key="13">
    <source>
        <dbReference type="Proteomes" id="UP000241394"/>
    </source>
</evidence>
<reference evidence="12 13" key="1">
    <citation type="submission" date="2017-07" db="EMBL/GenBank/DDBJ databases">
        <title>An improved, manually edited Actinidia chinensis var. chinensis (kiwifruit) genome highlights the challenges associated with draft genomes and gene prediction in plants.</title>
        <authorList>
            <person name="Pilkington S."/>
            <person name="Crowhurst R."/>
            <person name="Hilario E."/>
            <person name="Nardozza S."/>
            <person name="Fraser L."/>
            <person name="Peng Y."/>
            <person name="Gunaseelan K."/>
            <person name="Simpson R."/>
            <person name="Tahir J."/>
            <person name="Deroles S."/>
            <person name="Templeton K."/>
            <person name="Luo Z."/>
            <person name="Davy M."/>
            <person name="Cheng C."/>
            <person name="Mcneilage M."/>
            <person name="Scaglione D."/>
            <person name="Liu Y."/>
            <person name="Zhang Q."/>
            <person name="Datson P."/>
            <person name="De Silva N."/>
            <person name="Gardiner S."/>
            <person name="Bassett H."/>
            <person name="Chagne D."/>
            <person name="Mccallum J."/>
            <person name="Dzierzon H."/>
            <person name="Deng C."/>
            <person name="Wang Y.-Y."/>
            <person name="Barron N."/>
            <person name="Manako K."/>
            <person name="Bowen J."/>
            <person name="Foster T."/>
            <person name="Erridge Z."/>
            <person name="Tiffin H."/>
            <person name="Waite C."/>
            <person name="Davies K."/>
            <person name="Grierson E."/>
            <person name="Laing W."/>
            <person name="Kirk R."/>
            <person name="Chen X."/>
            <person name="Wood M."/>
            <person name="Montefiori M."/>
            <person name="Brummell D."/>
            <person name="Schwinn K."/>
            <person name="Catanach A."/>
            <person name="Fullerton C."/>
            <person name="Li D."/>
            <person name="Meiyalaghan S."/>
            <person name="Nieuwenhuizen N."/>
            <person name="Read N."/>
            <person name="Prakash R."/>
            <person name="Hunter D."/>
            <person name="Zhang H."/>
            <person name="Mckenzie M."/>
            <person name="Knabel M."/>
            <person name="Harris A."/>
            <person name="Allan A."/>
            <person name="Chen A."/>
            <person name="Janssen B."/>
            <person name="Plunkett B."/>
            <person name="Dwamena C."/>
            <person name="Voogd C."/>
            <person name="Leif D."/>
            <person name="Lafferty D."/>
            <person name="Souleyre E."/>
            <person name="Varkonyi-Gasic E."/>
            <person name="Gambi F."/>
            <person name="Hanley J."/>
            <person name="Yao J.-L."/>
            <person name="Cheung J."/>
            <person name="David K."/>
            <person name="Warren B."/>
            <person name="Marsh K."/>
            <person name="Snowden K."/>
            <person name="Lin-Wang K."/>
            <person name="Brian L."/>
            <person name="Martinez-Sanchez M."/>
            <person name="Wang M."/>
            <person name="Ileperuma N."/>
            <person name="Macnee N."/>
            <person name="Campin R."/>
            <person name="Mcatee P."/>
            <person name="Drummond R."/>
            <person name="Espley R."/>
            <person name="Ireland H."/>
            <person name="Wu R."/>
            <person name="Atkinson R."/>
            <person name="Karunairetnam S."/>
            <person name="Bulley S."/>
            <person name="Chunkath S."/>
            <person name="Hanley Z."/>
            <person name="Storey R."/>
            <person name="Thrimawithana A."/>
            <person name="Thomson S."/>
            <person name="David C."/>
            <person name="Testolin R."/>
        </authorList>
    </citation>
    <scope>NUCLEOTIDE SEQUENCE [LARGE SCALE GENOMIC DNA]</scope>
    <source>
        <strain evidence="13">cv. Red5</strain>
        <tissue evidence="12">Young leaf</tissue>
    </source>
</reference>
<evidence type="ECO:0000256" key="7">
    <source>
        <dbReference type="ARBA" id="ARBA00023136"/>
    </source>
</evidence>
<keyword evidence="4 10" id="KW-0812">Transmembrane</keyword>
<keyword evidence="6 10" id="KW-1133">Transmembrane helix</keyword>